<name>A0ABP9RX71_9ACTN</name>
<organism evidence="1 2">
    <name type="scientific">Rugosimonospora acidiphila</name>
    <dbReference type="NCBI Taxonomy" id="556531"/>
    <lineage>
        <taxon>Bacteria</taxon>
        <taxon>Bacillati</taxon>
        <taxon>Actinomycetota</taxon>
        <taxon>Actinomycetes</taxon>
        <taxon>Micromonosporales</taxon>
        <taxon>Micromonosporaceae</taxon>
        <taxon>Rugosimonospora</taxon>
    </lineage>
</organism>
<dbReference type="Proteomes" id="UP001501570">
    <property type="component" value="Unassembled WGS sequence"/>
</dbReference>
<proteinExistence type="predicted"/>
<reference evidence="2" key="1">
    <citation type="journal article" date="2019" name="Int. J. Syst. Evol. Microbiol.">
        <title>The Global Catalogue of Microorganisms (GCM) 10K type strain sequencing project: providing services to taxonomists for standard genome sequencing and annotation.</title>
        <authorList>
            <consortium name="The Broad Institute Genomics Platform"/>
            <consortium name="The Broad Institute Genome Sequencing Center for Infectious Disease"/>
            <person name="Wu L."/>
            <person name="Ma J."/>
        </authorList>
    </citation>
    <scope>NUCLEOTIDE SEQUENCE [LARGE SCALE GENOMIC DNA]</scope>
    <source>
        <strain evidence="2">JCM 18304</strain>
    </source>
</reference>
<comment type="caution">
    <text evidence="1">The sequence shown here is derived from an EMBL/GenBank/DDBJ whole genome shotgun (WGS) entry which is preliminary data.</text>
</comment>
<evidence type="ECO:0000313" key="1">
    <source>
        <dbReference type="EMBL" id="GAA5188671.1"/>
    </source>
</evidence>
<accession>A0ABP9RX71</accession>
<dbReference type="RefSeq" id="WP_345631591.1">
    <property type="nucleotide sequence ID" value="NZ_BAABJQ010000011.1"/>
</dbReference>
<protein>
    <submittedName>
        <fullName evidence="1">Uncharacterized protein</fullName>
    </submittedName>
</protein>
<sequence length="110" mass="11657">MSQPTVSVTNGGPDEAINLAMRIVDFGSELTELTNKLIDDIKQVEEQHPEGHDDDYASAYRQGYVKPADQTQKGAVDAGQTVSQSGLDVVNTFAKVGATDTSGGDSIRSV</sequence>
<gene>
    <name evidence="1" type="ORF">GCM10023322_39880</name>
</gene>
<dbReference type="EMBL" id="BAABJQ010000011">
    <property type="protein sequence ID" value="GAA5188671.1"/>
    <property type="molecule type" value="Genomic_DNA"/>
</dbReference>
<keyword evidence="2" id="KW-1185">Reference proteome</keyword>
<evidence type="ECO:0000313" key="2">
    <source>
        <dbReference type="Proteomes" id="UP001501570"/>
    </source>
</evidence>